<accession>A0AAV7PJL5</accession>
<dbReference type="AlphaFoldDB" id="A0AAV7PJL5"/>
<sequence length="101" mass="10798">MVSCTCSVQISPDLRLHSGFTTVYLNGDGEVSPRGWHAQQSVAPRPVAHSNFGPRSQGGVPGRRLLAPVPLPERTLGRSRQRVRFPTGQLLPNSSGSVDGP</sequence>
<comment type="caution">
    <text evidence="2">The sequence shown here is derived from an EMBL/GenBank/DDBJ whole genome shotgun (WGS) entry which is preliminary data.</text>
</comment>
<dbReference type="EMBL" id="JANPWB010000011">
    <property type="protein sequence ID" value="KAJ1127039.1"/>
    <property type="molecule type" value="Genomic_DNA"/>
</dbReference>
<organism evidence="2 3">
    <name type="scientific">Pleurodeles waltl</name>
    <name type="common">Iberian ribbed newt</name>
    <dbReference type="NCBI Taxonomy" id="8319"/>
    <lineage>
        <taxon>Eukaryota</taxon>
        <taxon>Metazoa</taxon>
        <taxon>Chordata</taxon>
        <taxon>Craniata</taxon>
        <taxon>Vertebrata</taxon>
        <taxon>Euteleostomi</taxon>
        <taxon>Amphibia</taxon>
        <taxon>Batrachia</taxon>
        <taxon>Caudata</taxon>
        <taxon>Salamandroidea</taxon>
        <taxon>Salamandridae</taxon>
        <taxon>Pleurodelinae</taxon>
        <taxon>Pleurodeles</taxon>
    </lineage>
</organism>
<feature type="region of interest" description="Disordered" evidence="1">
    <location>
        <begin position="35"/>
        <end position="101"/>
    </location>
</feature>
<evidence type="ECO:0000256" key="1">
    <source>
        <dbReference type="SAM" id="MobiDB-lite"/>
    </source>
</evidence>
<protein>
    <submittedName>
        <fullName evidence="2">Uncharacterized protein</fullName>
    </submittedName>
</protein>
<evidence type="ECO:0000313" key="2">
    <source>
        <dbReference type="EMBL" id="KAJ1127039.1"/>
    </source>
</evidence>
<name>A0AAV7PJL5_PLEWA</name>
<keyword evidence="3" id="KW-1185">Reference proteome</keyword>
<dbReference type="Proteomes" id="UP001066276">
    <property type="component" value="Chromosome 7"/>
</dbReference>
<feature type="compositionally biased region" description="Polar residues" evidence="1">
    <location>
        <begin position="90"/>
        <end position="101"/>
    </location>
</feature>
<evidence type="ECO:0000313" key="3">
    <source>
        <dbReference type="Proteomes" id="UP001066276"/>
    </source>
</evidence>
<proteinExistence type="predicted"/>
<reference evidence="2" key="1">
    <citation type="journal article" date="2022" name="bioRxiv">
        <title>Sequencing and chromosome-scale assembly of the giantPleurodeles waltlgenome.</title>
        <authorList>
            <person name="Brown T."/>
            <person name="Elewa A."/>
            <person name="Iarovenko S."/>
            <person name="Subramanian E."/>
            <person name="Araus A.J."/>
            <person name="Petzold A."/>
            <person name="Susuki M."/>
            <person name="Suzuki K.-i.T."/>
            <person name="Hayashi T."/>
            <person name="Toyoda A."/>
            <person name="Oliveira C."/>
            <person name="Osipova E."/>
            <person name="Leigh N.D."/>
            <person name="Simon A."/>
            <person name="Yun M.H."/>
        </authorList>
    </citation>
    <scope>NUCLEOTIDE SEQUENCE</scope>
    <source>
        <strain evidence="2">20211129_DDA</strain>
        <tissue evidence="2">Liver</tissue>
    </source>
</reference>
<gene>
    <name evidence="2" type="ORF">NDU88_005445</name>
</gene>